<dbReference type="Proteomes" id="UP000827872">
    <property type="component" value="Linkage Group LG15"/>
</dbReference>
<accession>A0ACB8EUM8</accession>
<organism evidence="1 2">
    <name type="scientific">Sphaerodactylus townsendi</name>
    <dbReference type="NCBI Taxonomy" id="933632"/>
    <lineage>
        <taxon>Eukaryota</taxon>
        <taxon>Metazoa</taxon>
        <taxon>Chordata</taxon>
        <taxon>Craniata</taxon>
        <taxon>Vertebrata</taxon>
        <taxon>Euteleostomi</taxon>
        <taxon>Lepidosauria</taxon>
        <taxon>Squamata</taxon>
        <taxon>Bifurcata</taxon>
        <taxon>Gekkota</taxon>
        <taxon>Sphaerodactylidae</taxon>
        <taxon>Sphaerodactylus</taxon>
    </lineage>
</organism>
<reference evidence="1" key="1">
    <citation type="submission" date="2021-08" db="EMBL/GenBank/DDBJ databases">
        <title>The first chromosome-level gecko genome reveals the dynamic sex chromosomes of Neotropical dwarf geckos (Sphaerodactylidae: Sphaerodactylus).</title>
        <authorList>
            <person name="Pinto B.J."/>
            <person name="Keating S.E."/>
            <person name="Gamble T."/>
        </authorList>
    </citation>
    <scope>NUCLEOTIDE SEQUENCE</scope>
    <source>
        <strain evidence="1">TG3544</strain>
    </source>
</reference>
<comment type="caution">
    <text evidence="1">The sequence shown here is derived from an EMBL/GenBank/DDBJ whole genome shotgun (WGS) entry which is preliminary data.</text>
</comment>
<evidence type="ECO:0000313" key="1">
    <source>
        <dbReference type="EMBL" id="KAH7996506.1"/>
    </source>
</evidence>
<protein>
    <submittedName>
        <fullName evidence="1">Uncharacterized protein</fullName>
    </submittedName>
</protein>
<sequence>MTMSYKPPLVLSLNNGKYPGKENWDSISVESFVSQAQKKEKAGVPQASCLGPYLNSKTKPASKSKAQTDLKPFILWKLLLPKRGISKIIFRVVASTDKRTGISLQALKKSITATGYDLEKRKHNFQKVLRAMIAKGLLRKLTGRGLTGSYAISSIQMVHHHTIHDNTEELREMASTRDVPRPLSTLPMFNIRTGEQINPMQSSRADSAHVPLIQAQH</sequence>
<name>A0ACB8EUM8_9SAUR</name>
<keyword evidence="2" id="KW-1185">Reference proteome</keyword>
<evidence type="ECO:0000313" key="2">
    <source>
        <dbReference type="Proteomes" id="UP000827872"/>
    </source>
</evidence>
<gene>
    <name evidence="1" type="ORF">K3G42_007217</name>
</gene>
<proteinExistence type="predicted"/>
<dbReference type="EMBL" id="CM037628">
    <property type="protein sequence ID" value="KAH7996506.1"/>
    <property type="molecule type" value="Genomic_DNA"/>
</dbReference>